<name>A0ABW4CEY1_9LACO</name>
<gene>
    <name evidence="2" type="ORF">ACFQ4P_03620</name>
</gene>
<dbReference type="RefSeq" id="WP_203626263.1">
    <property type="nucleotide sequence ID" value="NZ_BOLQ01000003.1"/>
</dbReference>
<dbReference type="PROSITE" id="PS50943">
    <property type="entry name" value="HTH_CROC1"/>
    <property type="match status" value="1"/>
</dbReference>
<keyword evidence="3" id="KW-1185">Reference proteome</keyword>
<evidence type="ECO:0000259" key="1">
    <source>
        <dbReference type="PROSITE" id="PS50943"/>
    </source>
</evidence>
<dbReference type="Proteomes" id="UP001597196">
    <property type="component" value="Unassembled WGS sequence"/>
</dbReference>
<accession>A0ABW4CEY1</accession>
<dbReference type="InterPro" id="IPR001387">
    <property type="entry name" value="Cro/C1-type_HTH"/>
</dbReference>
<comment type="caution">
    <text evidence="2">The sequence shown here is derived from an EMBL/GenBank/DDBJ whole genome shotgun (WGS) entry which is preliminary data.</text>
</comment>
<sequence>MASQELELGEYIGNQRRVQGIPVQFFCAQTGLAHATYTRLVRGEADWRLGPLLRAFDTLALSWEDVEVRVENTMMPLATTAQHIIGELGAIAPNALSLEAGEDLQKYLLVHVHELEPEAYQLLSGAIALYRQPDRAGQTRQASALLIKLRNYSQWTGFERNLFYLISPWLPFSAAHQALLSRIRPDGVTLQQIGRLYLSRATPLERAQALLWVASNDHNGSSANLLRTCALERRFARMALGKIGLQETPDGWPTFHRDLTLLYPDGALTTAYQDLWRAVQATDWRSLTEKPRIPCPPSNAAIDLNELRLNKKMSVATLCHGVGLSKATYWRLVRQETAQLPLSTVVRVFDWLHVRADELQSLYTEPIFIHERSFDGIGRVNEVLVAHISPRAQQHALLDLIAEYEAKAQAVPTPANHLVVTIAQF</sequence>
<protein>
    <submittedName>
        <fullName evidence="2">Helix-turn-helix domain-containing protein</fullName>
    </submittedName>
</protein>
<dbReference type="SUPFAM" id="SSF47413">
    <property type="entry name" value="lambda repressor-like DNA-binding domains"/>
    <property type="match status" value="1"/>
</dbReference>
<evidence type="ECO:0000313" key="3">
    <source>
        <dbReference type="Proteomes" id="UP001597196"/>
    </source>
</evidence>
<organism evidence="2 3">
    <name type="scientific">Lacticaseibacillus mingshuiensis</name>
    <dbReference type="NCBI Taxonomy" id="2799574"/>
    <lineage>
        <taxon>Bacteria</taxon>
        <taxon>Bacillati</taxon>
        <taxon>Bacillota</taxon>
        <taxon>Bacilli</taxon>
        <taxon>Lactobacillales</taxon>
        <taxon>Lactobacillaceae</taxon>
        <taxon>Lacticaseibacillus</taxon>
    </lineage>
</organism>
<evidence type="ECO:0000313" key="2">
    <source>
        <dbReference type="EMBL" id="MFD1429337.1"/>
    </source>
</evidence>
<feature type="domain" description="HTH cro/C1-type" evidence="1">
    <location>
        <begin position="304"/>
        <end position="359"/>
    </location>
</feature>
<dbReference type="EMBL" id="JBHTOC010000004">
    <property type="protein sequence ID" value="MFD1429337.1"/>
    <property type="molecule type" value="Genomic_DNA"/>
</dbReference>
<proteinExistence type="predicted"/>
<reference evidence="3" key="1">
    <citation type="journal article" date="2019" name="Int. J. Syst. Evol. Microbiol.">
        <title>The Global Catalogue of Microorganisms (GCM) 10K type strain sequencing project: providing services to taxonomists for standard genome sequencing and annotation.</title>
        <authorList>
            <consortium name="The Broad Institute Genomics Platform"/>
            <consortium name="The Broad Institute Genome Sequencing Center for Infectious Disease"/>
            <person name="Wu L."/>
            <person name="Ma J."/>
        </authorList>
    </citation>
    <scope>NUCLEOTIDE SEQUENCE [LARGE SCALE GENOMIC DNA]</scope>
    <source>
        <strain evidence="3">CCM 8980</strain>
    </source>
</reference>
<dbReference type="CDD" id="cd00093">
    <property type="entry name" value="HTH_XRE"/>
    <property type="match status" value="1"/>
</dbReference>
<dbReference type="InterPro" id="IPR010982">
    <property type="entry name" value="Lambda_DNA-bd_dom_sf"/>
</dbReference>